<protein>
    <submittedName>
        <fullName evidence="2">GNAT family N-acetyltransferase, putative</fullName>
    </submittedName>
</protein>
<evidence type="ECO:0000259" key="1">
    <source>
        <dbReference type="PROSITE" id="PS51186"/>
    </source>
</evidence>
<dbReference type="VEuPathDB" id="FungiDB:AFUB_048900"/>
<dbReference type="PROSITE" id="PS51186">
    <property type="entry name" value="GNAT"/>
    <property type="match status" value="1"/>
</dbReference>
<keyword evidence="3" id="KW-1185">Reference proteome</keyword>
<dbReference type="InterPro" id="IPR000182">
    <property type="entry name" value="GNAT_dom"/>
</dbReference>
<sequence length="249" mass="28519">MATDQELPLFQVHNDPESVRAVADTITASFADDPLIRWQGPLAGSWSTSDPNTSEWQYRRVLKAVADGIVFISATVAEVDRRFHKDGKLCERSIVERDAGVVALLFPPRRRCRWTLGRILLWLKVWFLDIVSPVHEKGANDKRLKQLMDAHERVVTNVKDTYRISDLWYLEVIAVHPYLQGRGLGKKALRSVLDHTNDEPIILECTKEDNVVVYERLGFKVVEEVELVQDGAGVKLWFMLRQGQQKQTD</sequence>
<dbReference type="Proteomes" id="UP000001699">
    <property type="component" value="Unassembled WGS sequence"/>
</dbReference>
<proteinExistence type="predicted"/>
<dbReference type="OrthoDB" id="512662at2759"/>
<dbReference type="CDD" id="cd04301">
    <property type="entry name" value="NAT_SF"/>
    <property type="match status" value="1"/>
</dbReference>
<name>B0Y171_ASPFC</name>
<dbReference type="SUPFAM" id="SSF55729">
    <property type="entry name" value="Acyl-CoA N-acyltransferases (Nat)"/>
    <property type="match status" value="1"/>
</dbReference>
<dbReference type="EMBL" id="DS499597">
    <property type="protein sequence ID" value="EDP50889.1"/>
    <property type="molecule type" value="Genomic_DNA"/>
</dbReference>
<dbReference type="InterPro" id="IPR016181">
    <property type="entry name" value="Acyl_CoA_acyltransferase"/>
</dbReference>
<evidence type="ECO:0000313" key="3">
    <source>
        <dbReference type="Proteomes" id="UP000001699"/>
    </source>
</evidence>
<dbReference type="HOGENOM" id="CLU_097601_0_0_1"/>
<evidence type="ECO:0000313" key="2">
    <source>
        <dbReference type="EMBL" id="EDP50889.1"/>
    </source>
</evidence>
<feature type="domain" description="N-acetyltransferase" evidence="1">
    <location>
        <begin position="104"/>
        <end position="241"/>
    </location>
</feature>
<dbReference type="GO" id="GO:0016747">
    <property type="term" value="F:acyltransferase activity, transferring groups other than amino-acyl groups"/>
    <property type="evidence" value="ECO:0007669"/>
    <property type="project" value="InterPro"/>
</dbReference>
<gene>
    <name evidence="2" type="ORF">AFUB_048900</name>
</gene>
<dbReference type="AlphaFoldDB" id="B0Y171"/>
<reference evidence="2 3" key="1">
    <citation type="journal article" date="2008" name="PLoS Genet.">
        <title>Genomic islands in the pathogenic filamentous fungus Aspergillus fumigatus.</title>
        <authorList>
            <person name="Fedorova N.D."/>
            <person name="Khaldi N."/>
            <person name="Joardar V.S."/>
            <person name="Maiti R."/>
            <person name="Amedeo P."/>
            <person name="Anderson M.J."/>
            <person name="Crabtree J."/>
            <person name="Silva J.C."/>
            <person name="Badger J.H."/>
            <person name="Albarraq A."/>
            <person name="Angiuoli S."/>
            <person name="Bussey H."/>
            <person name="Bowyer P."/>
            <person name="Cotty P.J."/>
            <person name="Dyer P.S."/>
            <person name="Egan A."/>
            <person name="Galens K."/>
            <person name="Fraser-Liggett C.M."/>
            <person name="Haas B.J."/>
            <person name="Inman J.M."/>
            <person name="Kent R."/>
            <person name="Lemieux S."/>
            <person name="Malavazi I."/>
            <person name="Orvis J."/>
            <person name="Roemer T."/>
            <person name="Ronning C.M."/>
            <person name="Sundaram J.P."/>
            <person name="Sutton G."/>
            <person name="Turner G."/>
            <person name="Venter J.C."/>
            <person name="White O.R."/>
            <person name="Whitty B.R."/>
            <person name="Youngman P."/>
            <person name="Wolfe K.H."/>
            <person name="Goldman G.H."/>
            <person name="Wortman J.R."/>
            <person name="Jiang B."/>
            <person name="Denning D.W."/>
            <person name="Nierman W.C."/>
        </authorList>
    </citation>
    <scope>NUCLEOTIDE SEQUENCE [LARGE SCALE GENOMIC DNA]</scope>
    <source>
        <strain evidence="3">CBS 144.89 / FGSC A1163 / CEA10</strain>
    </source>
</reference>
<organism evidence="2 3">
    <name type="scientific">Aspergillus fumigatus (strain CBS 144.89 / FGSC A1163 / CEA10)</name>
    <name type="common">Neosartorya fumigata</name>
    <dbReference type="NCBI Taxonomy" id="451804"/>
    <lineage>
        <taxon>Eukaryota</taxon>
        <taxon>Fungi</taxon>
        <taxon>Dikarya</taxon>
        <taxon>Ascomycota</taxon>
        <taxon>Pezizomycotina</taxon>
        <taxon>Eurotiomycetes</taxon>
        <taxon>Eurotiomycetidae</taxon>
        <taxon>Eurotiales</taxon>
        <taxon>Aspergillaceae</taxon>
        <taxon>Aspergillus</taxon>
        <taxon>Aspergillus subgen. Fumigati</taxon>
    </lineage>
</organism>
<dbReference type="Pfam" id="PF13673">
    <property type="entry name" value="Acetyltransf_10"/>
    <property type="match status" value="1"/>
</dbReference>
<dbReference type="PANTHER" id="PTHR42791">
    <property type="entry name" value="GNAT FAMILY ACETYLTRANSFERASE"/>
    <property type="match status" value="1"/>
</dbReference>
<dbReference type="InterPro" id="IPR052523">
    <property type="entry name" value="Trichothecene_AcTrans"/>
</dbReference>
<dbReference type="PANTHER" id="PTHR42791:SF1">
    <property type="entry name" value="N-ACETYLTRANSFERASE DOMAIN-CONTAINING PROTEIN"/>
    <property type="match status" value="1"/>
</dbReference>
<accession>B0Y171</accession>
<dbReference type="Gene3D" id="3.40.630.30">
    <property type="match status" value="1"/>
</dbReference>